<dbReference type="Pfam" id="PF23841">
    <property type="entry name" value="Phage_tail_terminator_2"/>
    <property type="match status" value="1"/>
</dbReference>
<dbReference type="InterPro" id="IPR057003">
    <property type="entry name" value="Phage_tail_terminator_2"/>
</dbReference>
<sequence length="170" mass="19737">MSDMLELPEWYEGGFVDAEELVMSYFRRLLGDRVFLCTWLPQGHYVLSPGEKVGGTQPTLRIWRQPGRFDPSLRRDEALVQIAAITPTRYESWKLIDFVRRMLDHDVCVGFPVELPDGETTSMHSSEEWQGPQLVPERLVDEKFIPVTFKIGIREPFDLPNYRKILNALP</sequence>
<organism evidence="1 2">
    <name type="scientific">Mycobacterium phage Bricole</name>
    <dbReference type="NCBI Taxonomy" id="1718601"/>
    <lineage>
        <taxon>Viruses</taxon>
        <taxon>Duplodnaviria</taxon>
        <taxon>Heunggongvirae</taxon>
        <taxon>Uroviricota</taxon>
        <taxon>Caudoviricetes</taxon>
        <taxon>Vilmaviridae</taxon>
        <taxon>Mclasvirinae</taxon>
        <taxon>Bongovirus</taxon>
        <taxon>Bongovirus bongo</taxon>
    </lineage>
</organism>
<gene>
    <name evidence="1" type="ORF">SEA_BRICOLE_22</name>
</gene>
<evidence type="ECO:0000313" key="1">
    <source>
        <dbReference type="EMBL" id="ALF00550.1"/>
    </source>
</evidence>
<protein>
    <submittedName>
        <fullName evidence="1">Tail terminator</fullName>
    </submittedName>
</protein>
<dbReference type="EMBL" id="KT591491">
    <property type="protein sequence ID" value="ALF00550.1"/>
    <property type="molecule type" value="Genomic_DNA"/>
</dbReference>
<name>A0A0M5M573_9CAUD</name>
<dbReference type="Proteomes" id="UP000221469">
    <property type="component" value="Segment"/>
</dbReference>
<reference evidence="1 2" key="1">
    <citation type="submission" date="2015-08" db="EMBL/GenBank/DDBJ databases">
        <authorList>
            <person name="Barekzi N."/>
            <person name="Doss J.H."/>
            <person name="Bluford J."/>
            <person name="Fizer S."/>
            <person name="Garofalo A.E."/>
            <person name="Gasalao M.B."/>
            <person name="Griffin J."/>
            <person name="Henderson C.M."/>
            <person name="Hyre A.N."/>
            <person name="Irons L.B."/>
            <person name="Jafree E."/>
            <person name="Kanda K."/>
            <person name="Matthews D."/>
            <person name="Mclaren B."/>
            <person name="Moriarty A."/>
            <person name="Northam N."/>
            <person name="Ryan M."/>
            <person name="Smith D.E."/>
            <person name="Vanselow D."/>
            <person name="Welch J."/>
            <person name="Gauthier D."/>
            <person name="Anders K.R."/>
            <person name="Bradley K.W."/>
            <person name="Asai D.J."/>
            <person name="Bowman C.A."/>
            <person name="Russell D.A."/>
            <person name="Pope W.H."/>
            <person name="Jacobs-Sera D."/>
            <person name="Hendrix R.W."/>
            <person name="Hatfull G.F."/>
        </authorList>
    </citation>
    <scope>NUCLEOTIDE SEQUENCE [LARGE SCALE GENOMIC DNA]</scope>
</reference>
<proteinExistence type="predicted"/>
<evidence type="ECO:0000313" key="2">
    <source>
        <dbReference type="Proteomes" id="UP000221469"/>
    </source>
</evidence>
<accession>A0A0M5M573</accession>